<dbReference type="RefSeq" id="WP_173221004.1">
    <property type="nucleotide sequence ID" value="NZ_CP048104.1"/>
</dbReference>
<evidence type="ECO:0000256" key="1">
    <source>
        <dbReference type="SAM" id="MobiDB-lite"/>
    </source>
</evidence>
<organism evidence="2 3">
    <name type="scientific">Kroppenstedtia pulmonis</name>
    <dbReference type="NCBI Taxonomy" id="1380685"/>
    <lineage>
        <taxon>Bacteria</taxon>
        <taxon>Bacillati</taxon>
        <taxon>Bacillota</taxon>
        <taxon>Bacilli</taxon>
        <taxon>Bacillales</taxon>
        <taxon>Thermoactinomycetaceae</taxon>
        <taxon>Kroppenstedtia</taxon>
    </lineage>
</organism>
<reference evidence="2 3" key="1">
    <citation type="submission" date="2020-01" db="EMBL/GenBank/DDBJ databases">
        <authorList>
            <person name="Gulvik C.A."/>
            <person name="Batra D.G."/>
        </authorList>
    </citation>
    <scope>NUCLEOTIDE SEQUENCE [LARGE SCALE GENOMIC DNA]</scope>
    <source>
        <strain evidence="2 3">W9323</strain>
    </source>
</reference>
<sequence>MIEWDRQRMEIERLRIEYKQKTDVEREQYFQSHIMPYFQKKVQELEHGLRGKEDHVQEKVWGSGGLVNSITSPRSIFEVKHGYLGEFEFLQRKILIEKVPVEILPEKQNVKLKETSSHEKNPDFKLILKEKSKELITEVKSPTSDDIKRVGRLVKNANNQYKKSSLETEHTFPEKFKMFPGRTQGSLEIQYNDKHVAVLDEAGVKKIEEQIREEFSPNKHRGVVQVGVYRNHELVLELQRDRQNQIVKTYPVREQTKELAATDQRSQLDVLKEVVSDNREKSKEVQKVLNQGRELER</sequence>
<protein>
    <submittedName>
        <fullName evidence="2">Uncharacterized protein</fullName>
    </submittedName>
</protein>
<dbReference type="Proteomes" id="UP000503088">
    <property type="component" value="Chromosome"/>
</dbReference>
<keyword evidence="3" id="KW-1185">Reference proteome</keyword>
<dbReference type="AlphaFoldDB" id="A0A7D3Y0T9"/>
<evidence type="ECO:0000313" key="2">
    <source>
        <dbReference type="EMBL" id="QKG83863.1"/>
    </source>
</evidence>
<evidence type="ECO:0000313" key="3">
    <source>
        <dbReference type="Proteomes" id="UP000503088"/>
    </source>
</evidence>
<feature type="region of interest" description="Disordered" evidence="1">
    <location>
        <begin position="278"/>
        <end position="297"/>
    </location>
</feature>
<name>A0A7D3Y0T9_9BACL</name>
<dbReference type="EMBL" id="CP048104">
    <property type="protein sequence ID" value="QKG83863.1"/>
    <property type="molecule type" value="Genomic_DNA"/>
</dbReference>
<proteinExistence type="predicted"/>
<dbReference type="KEGG" id="kpul:GXN76_04805"/>
<accession>A0A7D3Y0T9</accession>
<gene>
    <name evidence="2" type="ORF">GXN76_04805</name>
</gene>